<comment type="caution">
    <text evidence="2">The sequence shown here is derived from an EMBL/GenBank/DDBJ whole genome shotgun (WGS) entry which is preliminary data.</text>
</comment>
<protein>
    <submittedName>
        <fullName evidence="2">Uncharacterized protein</fullName>
    </submittedName>
</protein>
<sequence length="153" mass="16537">MNKLLRNVALSTLATSAAIALPLVANADNHSVTIQADYYRKTAFQEMYGGGKYIGPRKDVTTAPVGQVLPRTFKLPITTEIFRDTTITSTSPITDAIGVSRNSSDVARWGEAIAECLQEKPKLVRVLTGNTVYINNVEGTIVENANGVLVCPR</sequence>
<name>A0ABT7C0C0_9CYAN</name>
<dbReference type="RefSeq" id="WP_283758783.1">
    <property type="nucleotide sequence ID" value="NZ_JAQOSQ010000012.1"/>
</dbReference>
<feature type="signal peptide" evidence="1">
    <location>
        <begin position="1"/>
        <end position="27"/>
    </location>
</feature>
<organism evidence="2 3">
    <name type="scientific">Roseofilum casamattae BLCC-M143</name>
    <dbReference type="NCBI Taxonomy" id="3022442"/>
    <lineage>
        <taxon>Bacteria</taxon>
        <taxon>Bacillati</taxon>
        <taxon>Cyanobacteriota</taxon>
        <taxon>Cyanophyceae</taxon>
        <taxon>Desertifilales</taxon>
        <taxon>Desertifilaceae</taxon>
        <taxon>Roseofilum</taxon>
        <taxon>Roseofilum casamattae</taxon>
    </lineage>
</organism>
<keyword evidence="3" id="KW-1185">Reference proteome</keyword>
<evidence type="ECO:0000313" key="2">
    <source>
        <dbReference type="EMBL" id="MDJ1184131.1"/>
    </source>
</evidence>
<dbReference type="EMBL" id="JAQOSQ010000012">
    <property type="protein sequence ID" value="MDJ1184131.1"/>
    <property type="molecule type" value="Genomic_DNA"/>
</dbReference>
<reference evidence="2 3" key="1">
    <citation type="submission" date="2023-01" db="EMBL/GenBank/DDBJ databases">
        <title>Novel diversity within Roseofilum (Cyanobacteria; Desertifilaceae) from marine benthic mats with descriptions of four novel species.</title>
        <authorList>
            <person name="Wang Y."/>
            <person name="Berthold D.E."/>
            <person name="Hu J."/>
            <person name="Lefler F.W."/>
            <person name="Laughinghouse H.D. IV."/>
        </authorList>
    </citation>
    <scope>NUCLEOTIDE SEQUENCE [LARGE SCALE GENOMIC DNA]</scope>
    <source>
        <strain evidence="2 3">BLCC-M143</strain>
    </source>
</reference>
<evidence type="ECO:0000256" key="1">
    <source>
        <dbReference type="SAM" id="SignalP"/>
    </source>
</evidence>
<proteinExistence type="predicted"/>
<gene>
    <name evidence="2" type="ORF">PMH09_13140</name>
</gene>
<dbReference type="Proteomes" id="UP001232992">
    <property type="component" value="Unassembled WGS sequence"/>
</dbReference>
<accession>A0ABT7C0C0</accession>
<feature type="chain" id="PRO_5047531574" evidence="1">
    <location>
        <begin position="28"/>
        <end position="153"/>
    </location>
</feature>
<evidence type="ECO:0000313" key="3">
    <source>
        <dbReference type="Proteomes" id="UP001232992"/>
    </source>
</evidence>
<keyword evidence="1" id="KW-0732">Signal</keyword>